<evidence type="ECO:0000256" key="11">
    <source>
        <dbReference type="RuleBase" id="RU361157"/>
    </source>
</evidence>
<evidence type="ECO:0000259" key="12">
    <source>
        <dbReference type="PROSITE" id="PS51012"/>
    </source>
</evidence>
<feature type="transmembrane region" description="Helical" evidence="11">
    <location>
        <begin position="124"/>
        <end position="142"/>
    </location>
</feature>
<feature type="transmembrane region" description="Helical" evidence="11">
    <location>
        <begin position="39"/>
        <end position="60"/>
    </location>
</feature>
<dbReference type="PANTHER" id="PTHR30413">
    <property type="entry name" value="INNER MEMBRANE TRANSPORT PERMEASE"/>
    <property type="match status" value="1"/>
</dbReference>
<reference evidence="13 14" key="1">
    <citation type="submission" date="2020-08" db="EMBL/GenBank/DDBJ databases">
        <title>Streptomycin resistant and MDR strain, P. mexicana.</title>
        <authorList>
            <person name="Ganesh-kumar S."/>
            <person name="Zhe T."/>
            <person name="Yu Z."/>
            <person name="Min Y."/>
        </authorList>
    </citation>
    <scope>NUCLEOTIDE SEQUENCE [LARGE SCALE GENOMIC DNA]</scope>
    <source>
        <strain evidence="13 14">GTZY</strain>
    </source>
</reference>
<feature type="transmembrane region" description="Helical" evidence="11">
    <location>
        <begin position="72"/>
        <end position="88"/>
    </location>
</feature>
<protein>
    <recommendedName>
        <fullName evidence="11">Transport permease protein</fullName>
    </recommendedName>
</protein>
<evidence type="ECO:0000256" key="9">
    <source>
        <dbReference type="ARBA" id="ARBA00023047"/>
    </source>
</evidence>
<proteinExistence type="inferred from homology"/>
<feature type="transmembrane region" description="Helical" evidence="11">
    <location>
        <begin position="154"/>
        <end position="178"/>
    </location>
</feature>
<keyword evidence="14" id="KW-1185">Reference proteome</keyword>
<name>A0ABX6RBN3_PSEMX</name>
<sequence length="269" mass="30081">MAFLGLKLDKPLIIQRLYLLRQLIRRDVERRYKATVGGMAWTVLQPLVMIGIYTVVFGLIFKPKWPTVESSWDYVLILFLGKIPYMFVTESLARSAASIHGHVNLVKKAVFPLNLLPGVSVGGSLYHAFIALIVWVVFFLLIKRDMPYEVLLLPVLWLPILLFCLGGCWILAALGAYFRDTEQVVGSFNIALMFLSPIFYPASSAPGPLKIVMSVNPLSYAIESARALLLWPEHFVWGGFVVQMALAICFAAFGLAVFNRLRPGFADAV</sequence>
<organism evidence="13 14">
    <name type="scientific">Pseudoxanthomonas mexicana</name>
    <dbReference type="NCBI Taxonomy" id="128785"/>
    <lineage>
        <taxon>Bacteria</taxon>
        <taxon>Pseudomonadati</taxon>
        <taxon>Pseudomonadota</taxon>
        <taxon>Gammaproteobacteria</taxon>
        <taxon>Lysobacterales</taxon>
        <taxon>Lysobacteraceae</taxon>
        <taxon>Pseudoxanthomonas</taxon>
    </lineage>
</organism>
<keyword evidence="5" id="KW-0762">Sugar transport</keyword>
<dbReference type="RefSeq" id="WP_185895189.1">
    <property type="nucleotide sequence ID" value="NZ_CP060028.1"/>
</dbReference>
<dbReference type="PANTHER" id="PTHR30413:SF10">
    <property type="entry name" value="CAPSULE POLYSACCHARIDE EXPORT INNER-MEMBRANE PROTEIN CTRC"/>
    <property type="match status" value="1"/>
</dbReference>
<keyword evidence="4 11" id="KW-1003">Cell membrane</keyword>
<keyword evidence="7" id="KW-0972">Capsule biogenesis/degradation</keyword>
<dbReference type="InterPro" id="IPR000412">
    <property type="entry name" value="ABC_2_transport"/>
</dbReference>
<feature type="domain" description="ABC transmembrane type-2" evidence="12">
    <location>
        <begin position="37"/>
        <end position="261"/>
    </location>
</feature>
<dbReference type="InterPro" id="IPR013525">
    <property type="entry name" value="ABC2_TM"/>
</dbReference>
<evidence type="ECO:0000313" key="14">
    <source>
        <dbReference type="Proteomes" id="UP000515506"/>
    </source>
</evidence>
<evidence type="ECO:0000256" key="2">
    <source>
        <dbReference type="ARBA" id="ARBA00007783"/>
    </source>
</evidence>
<keyword evidence="6 11" id="KW-0812">Transmembrane</keyword>
<dbReference type="PIRSF" id="PIRSF006648">
    <property type="entry name" value="DrrB"/>
    <property type="match status" value="1"/>
</dbReference>
<evidence type="ECO:0000256" key="3">
    <source>
        <dbReference type="ARBA" id="ARBA00022448"/>
    </source>
</evidence>
<evidence type="ECO:0000256" key="4">
    <source>
        <dbReference type="ARBA" id="ARBA00022475"/>
    </source>
</evidence>
<feature type="transmembrane region" description="Helical" evidence="11">
    <location>
        <begin position="235"/>
        <end position="258"/>
    </location>
</feature>
<dbReference type="InterPro" id="IPR047817">
    <property type="entry name" value="ABC2_TM_bact-type"/>
</dbReference>
<evidence type="ECO:0000313" key="13">
    <source>
        <dbReference type="EMBL" id="QND79888.1"/>
    </source>
</evidence>
<evidence type="ECO:0000256" key="7">
    <source>
        <dbReference type="ARBA" id="ARBA00022903"/>
    </source>
</evidence>
<evidence type="ECO:0000256" key="1">
    <source>
        <dbReference type="ARBA" id="ARBA00004651"/>
    </source>
</evidence>
<dbReference type="EMBL" id="CP060028">
    <property type="protein sequence ID" value="QND79888.1"/>
    <property type="molecule type" value="Genomic_DNA"/>
</dbReference>
<keyword evidence="9" id="KW-0625">Polysaccharide transport</keyword>
<keyword evidence="8 11" id="KW-1133">Transmembrane helix</keyword>
<dbReference type="Proteomes" id="UP000515506">
    <property type="component" value="Chromosome"/>
</dbReference>
<gene>
    <name evidence="13" type="ORF">H4W19_16430</name>
</gene>
<evidence type="ECO:0000256" key="8">
    <source>
        <dbReference type="ARBA" id="ARBA00022989"/>
    </source>
</evidence>
<comment type="subcellular location">
    <subcellularLocation>
        <location evidence="11">Cell inner membrane</location>
        <topology evidence="11">Multi-pass membrane protein</topology>
    </subcellularLocation>
    <subcellularLocation>
        <location evidence="1">Cell membrane</location>
        <topology evidence="1">Multi-pass membrane protein</topology>
    </subcellularLocation>
</comment>
<keyword evidence="10 11" id="KW-0472">Membrane</keyword>
<evidence type="ECO:0000256" key="10">
    <source>
        <dbReference type="ARBA" id="ARBA00023136"/>
    </source>
</evidence>
<dbReference type="Pfam" id="PF01061">
    <property type="entry name" value="ABC2_membrane"/>
    <property type="match status" value="1"/>
</dbReference>
<evidence type="ECO:0000256" key="6">
    <source>
        <dbReference type="ARBA" id="ARBA00022692"/>
    </source>
</evidence>
<feature type="transmembrane region" description="Helical" evidence="11">
    <location>
        <begin position="184"/>
        <end position="202"/>
    </location>
</feature>
<dbReference type="PROSITE" id="PS51012">
    <property type="entry name" value="ABC_TM2"/>
    <property type="match status" value="1"/>
</dbReference>
<accession>A0ABX6RBN3</accession>
<evidence type="ECO:0000256" key="5">
    <source>
        <dbReference type="ARBA" id="ARBA00022597"/>
    </source>
</evidence>
<comment type="similarity">
    <text evidence="2 11">Belongs to the ABC-2 integral membrane protein family.</text>
</comment>
<keyword evidence="3 11" id="KW-0813">Transport</keyword>